<evidence type="ECO:0000313" key="1">
    <source>
        <dbReference type="EMBL" id="SQH74087.1"/>
    </source>
</evidence>
<dbReference type="AlphaFoldDB" id="A0A330M310"/>
<reference evidence="2" key="1">
    <citation type="submission" date="2018-06" db="EMBL/GenBank/DDBJ databases">
        <authorList>
            <person name="Cea G.-C."/>
            <person name="William W."/>
        </authorList>
    </citation>
    <scope>NUCLEOTIDE SEQUENCE [LARGE SCALE GENOMIC DNA]</scope>
    <source>
        <strain evidence="2">DB21MT-2</strain>
    </source>
</reference>
<protein>
    <submittedName>
        <fullName evidence="1">Uncharacterized protein</fullName>
    </submittedName>
</protein>
<dbReference type="KEGG" id="sbk:SHEWBE_0086"/>
<sequence length="51" mass="5683">MFLFYCLSLLISVINLLSVHVFYHLGMGNSIGSNVIIVRLNKLTAIANCQK</sequence>
<dbReference type="Proteomes" id="UP000250123">
    <property type="component" value="Chromosome SHEWBE"/>
</dbReference>
<dbReference type="EMBL" id="LS483452">
    <property type="protein sequence ID" value="SQH74087.1"/>
    <property type="molecule type" value="Genomic_DNA"/>
</dbReference>
<name>A0A330M310_9GAMM</name>
<evidence type="ECO:0000313" key="2">
    <source>
        <dbReference type="Proteomes" id="UP000250123"/>
    </source>
</evidence>
<gene>
    <name evidence="1" type="ORF">SHEWBE_0086</name>
</gene>
<organism evidence="1 2">
    <name type="scientific">Shewanella benthica</name>
    <dbReference type="NCBI Taxonomy" id="43661"/>
    <lineage>
        <taxon>Bacteria</taxon>
        <taxon>Pseudomonadati</taxon>
        <taxon>Pseudomonadota</taxon>
        <taxon>Gammaproteobacteria</taxon>
        <taxon>Alteromonadales</taxon>
        <taxon>Shewanellaceae</taxon>
        <taxon>Shewanella</taxon>
    </lineage>
</organism>
<accession>A0A330M310</accession>
<proteinExistence type="predicted"/>